<evidence type="ECO:0000313" key="12">
    <source>
        <dbReference type="Proteomes" id="UP000070501"/>
    </source>
</evidence>
<evidence type="ECO:0000256" key="6">
    <source>
        <dbReference type="ARBA" id="ARBA00023136"/>
    </source>
</evidence>
<dbReference type="PANTHER" id="PTHR31145:SF2">
    <property type="entry name" value="FLAVIN CARRIER PROTEIN 2"/>
    <property type="match status" value="1"/>
</dbReference>
<comment type="similarity">
    <text evidence="2">Belongs to the transient receptor potential (TRP) ion channel family.</text>
</comment>
<dbReference type="InterPro" id="IPR010308">
    <property type="entry name" value="TRP_C"/>
</dbReference>
<dbReference type="OrthoDB" id="5212126at2759"/>
<keyword evidence="3 8" id="KW-0812">Transmembrane</keyword>
<feature type="transmembrane region" description="Helical" evidence="8">
    <location>
        <begin position="373"/>
        <end position="393"/>
    </location>
</feature>
<dbReference type="PANTHER" id="PTHR31145">
    <property type="entry name" value="INTEGRAL MEMBRANE PROTEIN (AFU_ORTHOLOGUE AFUA_7G01610)"/>
    <property type="match status" value="1"/>
</dbReference>
<accession>A0A136J1M0</accession>
<dbReference type="InterPro" id="IPR032800">
    <property type="entry name" value="TRP_N"/>
</dbReference>
<keyword evidence="5 8" id="KW-1133">Transmembrane helix</keyword>
<dbReference type="SMART" id="SM01320">
    <property type="entry name" value="TRP_N"/>
    <property type="match status" value="1"/>
</dbReference>
<evidence type="ECO:0000256" key="1">
    <source>
        <dbReference type="ARBA" id="ARBA00004141"/>
    </source>
</evidence>
<dbReference type="InParanoid" id="A0A136J1M0"/>
<feature type="transmembrane region" description="Helical" evidence="8">
    <location>
        <begin position="448"/>
        <end position="472"/>
    </location>
</feature>
<name>A0A136J1M0_9PEZI</name>
<dbReference type="Proteomes" id="UP000070501">
    <property type="component" value="Unassembled WGS sequence"/>
</dbReference>
<keyword evidence="12" id="KW-1185">Reference proteome</keyword>
<dbReference type="GO" id="GO:0009272">
    <property type="term" value="P:fungal-type cell wall biogenesis"/>
    <property type="evidence" value="ECO:0007669"/>
    <property type="project" value="TreeGrafter"/>
</dbReference>
<feature type="transmembrane region" description="Helical" evidence="8">
    <location>
        <begin position="517"/>
        <end position="536"/>
    </location>
</feature>
<dbReference type="Pfam" id="PF14558">
    <property type="entry name" value="TRP_N"/>
    <property type="match status" value="1"/>
</dbReference>
<reference evidence="12" key="1">
    <citation type="submission" date="2016-02" db="EMBL/GenBank/DDBJ databases">
        <title>Draft genome sequence of Microdochium bolleyi, a fungal endophyte of beachgrass.</title>
        <authorList>
            <consortium name="DOE Joint Genome Institute"/>
            <person name="David A.S."/>
            <person name="May G."/>
            <person name="Haridas S."/>
            <person name="Lim J."/>
            <person name="Wang M."/>
            <person name="Labutti K."/>
            <person name="Lipzen A."/>
            <person name="Barry K."/>
            <person name="Grigoriev I.V."/>
        </authorList>
    </citation>
    <scope>NUCLEOTIDE SEQUENCE [LARGE SCALE GENOMIC DNA]</scope>
    <source>
        <strain evidence="12">J235TASD1</strain>
    </source>
</reference>
<evidence type="ECO:0000256" key="4">
    <source>
        <dbReference type="ARBA" id="ARBA00022729"/>
    </source>
</evidence>
<feature type="transmembrane region" description="Helical" evidence="8">
    <location>
        <begin position="399"/>
        <end position="427"/>
    </location>
</feature>
<organism evidence="11 12">
    <name type="scientific">Microdochium bolleyi</name>
    <dbReference type="NCBI Taxonomy" id="196109"/>
    <lineage>
        <taxon>Eukaryota</taxon>
        <taxon>Fungi</taxon>
        <taxon>Dikarya</taxon>
        <taxon>Ascomycota</taxon>
        <taxon>Pezizomycotina</taxon>
        <taxon>Sordariomycetes</taxon>
        <taxon>Xylariomycetidae</taxon>
        <taxon>Xylariales</taxon>
        <taxon>Microdochiaceae</taxon>
        <taxon>Microdochium</taxon>
    </lineage>
</organism>
<keyword evidence="4 9" id="KW-0732">Signal</keyword>
<feature type="region of interest" description="Disordered" evidence="7">
    <location>
        <begin position="615"/>
        <end position="698"/>
    </location>
</feature>
<feature type="transmembrane region" description="Helical" evidence="8">
    <location>
        <begin position="548"/>
        <end position="577"/>
    </location>
</feature>
<evidence type="ECO:0000313" key="11">
    <source>
        <dbReference type="EMBL" id="KXJ90984.1"/>
    </source>
</evidence>
<sequence>MRFSSLCLAVLAPLLAMAQSTEQRLFSTSLNTCQPNSGFTASQFLVNFFPGNNTVTLKLKSISTIEGRIVVNYKLLAYGIEIQKGSINPCDMKISGFCPMTAGQLPDLDFQETLDGSISKMIPSIAYNFPDIDAKVRITINSVDTNAQLACIEAPISNGKTVDLVGVKWATALVVGLALVSSAALSTVGHYNAASHVAASALSLVGFYQTQALIGMIEVPLPPVVQAWTQDFQWSLGILNVGFLQDIFTWYLRATGGTPSHVLNSVGTVSVEVQKRGLELVQRGIALFKRDEVQTGYGAYVISGPDRVAFREGMDATNIFLTGIVTYVVVMIFSCIFVALAKFVMDGLAKVHVIKHDRFIDFRSSWLPTLKGVLYRFTLIGFPGICFLCLLEFKRRDSAALVVVAVAFLLGTIGTLAYAAYTVIVIARRSIVLHKNPAYSLYAEDSALNRWGFLYIQFRASAYYFVAVMLGYMFVKSLVIAVASGIGLAIALMIVEAAALIGASVMRPWMDKKMNSFNIAICAINFFNTICILIYTEVFGQPGIVTSVAGVVFWVVNAVFTTVLLLMIIISTLFILFRENPDTRYRFMGDDRTSFVKSQTHLSPNNELDALGMAARGSGSKSAVNEGPGLPMHGSDPAMNRMSMSSSFGSRPHSRPHSVGRPHSNGQPQYSNAQPQYSDAQPQYSNGLPQYGNGRPQH</sequence>
<feature type="transmembrane region" description="Helical" evidence="8">
    <location>
        <begin position="478"/>
        <end position="505"/>
    </location>
</feature>
<dbReference type="STRING" id="196109.A0A136J1M0"/>
<evidence type="ECO:0000256" key="7">
    <source>
        <dbReference type="SAM" id="MobiDB-lite"/>
    </source>
</evidence>
<evidence type="ECO:0000256" key="3">
    <source>
        <dbReference type="ARBA" id="ARBA00022692"/>
    </source>
</evidence>
<gene>
    <name evidence="11" type="ORF">Micbo1qcDRAFT_163691</name>
</gene>
<evidence type="ECO:0000256" key="8">
    <source>
        <dbReference type="SAM" id="Phobius"/>
    </source>
</evidence>
<feature type="domain" description="ML-like" evidence="10">
    <location>
        <begin position="23"/>
        <end position="163"/>
    </location>
</feature>
<protein>
    <recommendedName>
        <fullName evidence="10">ML-like domain-containing protein</fullName>
    </recommendedName>
</protein>
<dbReference type="AlphaFoldDB" id="A0A136J1M0"/>
<feature type="transmembrane region" description="Helical" evidence="8">
    <location>
        <begin position="319"/>
        <end position="340"/>
    </location>
</feature>
<dbReference type="GO" id="GO:0016020">
    <property type="term" value="C:membrane"/>
    <property type="evidence" value="ECO:0007669"/>
    <property type="project" value="UniProtKB-SubCell"/>
</dbReference>
<evidence type="ECO:0000259" key="10">
    <source>
        <dbReference type="SMART" id="SM01320"/>
    </source>
</evidence>
<proteinExistence type="inferred from homology"/>
<evidence type="ECO:0000256" key="5">
    <source>
        <dbReference type="ARBA" id="ARBA00022989"/>
    </source>
</evidence>
<keyword evidence="6 8" id="KW-0472">Membrane</keyword>
<dbReference type="GO" id="GO:0055085">
    <property type="term" value="P:transmembrane transport"/>
    <property type="evidence" value="ECO:0007669"/>
    <property type="project" value="TreeGrafter"/>
</dbReference>
<evidence type="ECO:0000256" key="9">
    <source>
        <dbReference type="SAM" id="SignalP"/>
    </source>
</evidence>
<dbReference type="InterPro" id="IPR040241">
    <property type="entry name" value="TRP_Flc/Pkd2-like"/>
</dbReference>
<dbReference type="FunCoup" id="A0A136J1M0">
    <property type="interactions" value="51"/>
</dbReference>
<comment type="subcellular location">
    <subcellularLocation>
        <location evidence="1">Membrane</location>
        <topology evidence="1">Multi-pass membrane protein</topology>
    </subcellularLocation>
</comment>
<evidence type="ECO:0000256" key="2">
    <source>
        <dbReference type="ARBA" id="ARBA00010642"/>
    </source>
</evidence>
<dbReference type="Pfam" id="PF06011">
    <property type="entry name" value="TRP"/>
    <property type="match status" value="1"/>
</dbReference>
<feature type="chain" id="PRO_5007293377" description="ML-like domain-containing protein" evidence="9">
    <location>
        <begin position="19"/>
        <end position="698"/>
    </location>
</feature>
<dbReference type="EMBL" id="KQ964251">
    <property type="protein sequence ID" value="KXJ90984.1"/>
    <property type="molecule type" value="Genomic_DNA"/>
</dbReference>
<feature type="signal peptide" evidence="9">
    <location>
        <begin position="1"/>
        <end position="18"/>
    </location>
</feature>
<feature type="compositionally biased region" description="Polar residues" evidence="7">
    <location>
        <begin position="664"/>
        <end position="688"/>
    </location>
</feature>